<reference evidence="2" key="1">
    <citation type="submission" date="2021-11" db="EMBL/GenBank/DDBJ databases">
        <title>Isoprene-degrading acetogen.</title>
        <authorList>
            <person name="Yang Y."/>
            <person name="Jin H."/>
            <person name="Yan J."/>
        </authorList>
    </citation>
    <scope>NUCLEOTIDE SEQUENCE</scope>
    <source>
        <strain evidence="2">Berkeley</strain>
    </source>
</reference>
<organism evidence="2 3">
    <name type="scientific">Acetobacterium wieringae</name>
    <dbReference type="NCBI Taxonomy" id="52694"/>
    <lineage>
        <taxon>Bacteria</taxon>
        <taxon>Bacillati</taxon>
        <taxon>Bacillota</taxon>
        <taxon>Clostridia</taxon>
        <taxon>Eubacteriales</taxon>
        <taxon>Eubacteriaceae</taxon>
        <taxon>Acetobacterium</taxon>
    </lineage>
</organism>
<dbReference type="EMBL" id="CP087994">
    <property type="protein sequence ID" value="UYO64342.1"/>
    <property type="molecule type" value="Genomic_DNA"/>
</dbReference>
<evidence type="ECO:0000313" key="3">
    <source>
        <dbReference type="Proteomes" id="UP001163550"/>
    </source>
</evidence>
<sequence>MANLLTGKIALVTGGTSGMGADTVRAYCKEGATVVIGGTSIERGENLVKEMTEAGYQARFYGPMDVTNDDQIKNTVDSLIKEFGRIDIFCQFAGRTFGAEGNLDNINMEDWDKTINVNLTGNFKSALAVVPHMKAQKSGRIIFCSSNGAFNPSTTTYHYHAAKAGIESVTVNMAFELATFGINVNCIIPGAIMTPFWDALMPPGAERDAFTGAIAKKEIPMGRMGNGEDIAGVAVFFASELSRYVTGLRMFVAGGMGYILSKEGTFFGSSENTMVNSQAQA</sequence>
<gene>
    <name evidence="2" type="ORF">LNN31_07960</name>
</gene>
<dbReference type="RefSeq" id="WP_228882090.1">
    <property type="nucleotide sequence ID" value="NZ_CABIIK010000043.1"/>
</dbReference>
<name>A0ABY6HIH6_9FIRM</name>
<dbReference type="Pfam" id="PF13561">
    <property type="entry name" value="adh_short_C2"/>
    <property type="match status" value="1"/>
</dbReference>
<dbReference type="SUPFAM" id="SSF51735">
    <property type="entry name" value="NAD(P)-binding Rossmann-fold domains"/>
    <property type="match status" value="1"/>
</dbReference>
<evidence type="ECO:0000313" key="2">
    <source>
        <dbReference type="EMBL" id="UYO64342.1"/>
    </source>
</evidence>
<proteinExistence type="inferred from homology"/>
<dbReference type="Gene3D" id="3.40.50.720">
    <property type="entry name" value="NAD(P)-binding Rossmann-like Domain"/>
    <property type="match status" value="1"/>
</dbReference>
<accession>A0ABY6HIH6</accession>
<dbReference type="InterPro" id="IPR036291">
    <property type="entry name" value="NAD(P)-bd_dom_sf"/>
</dbReference>
<dbReference type="Proteomes" id="UP001163550">
    <property type="component" value="Chromosome"/>
</dbReference>
<protein>
    <submittedName>
        <fullName evidence="2">SDR family oxidoreductase</fullName>
    </submittedName>
</protein>
<dbReference type="PANTHER" id="PTHR42760">
    <property type="entry name" value="SHORT-CHAIN DEHYDROGENASES/REDUCTASES FAMILY MEMBER"/>
    <property type="match status" value="1"/>
</dbReference>
<keyword evidence="3" id="KW-1185">Reference proteome</keyword>
<evidence type="ECO:0000256" key="1">
    <source>
        <dbReference type="ARBA" id="ARBA00006484"/>
    </source>
</evidence>
<dbReference type="CDD" id="cd05233">
    <property type="entry name" value="SDR_c"/>
    <property type="match status" value="1"/>
</dbReference>
<dbReference type="PRINTS" id="PR00081">
    <property type="entry name" value="GDHRDH"/>
</dbReference>
<dbReference type="InterPro" id="IPR002347">
    <property type="entry name" value="SDR_fam"/>
</dbReference>
<comment type="similarity">
    <text evidence="1">Belongs to the short-chain dehydrogenases/reductases (SDR) family.</text>
</comment>